<accession>A0A6B8KDI8</accession>
<keyword evidence="1" id="KW-0812">Transmembrane</keyword>
<dbReference type="KEGG" id="mhey:H2LOC_011755"/>
<keyword evidence="1" id="KW-1133">Transmembrane helix</keyword>
<dbReference type="InterPro" id="IPR046737">
    <property type="entry name" value="DUF6629"/>
</dbReference>
<proteinExistence type="predicted"/>
<evidence type="ECO:0000313" key="3">
    <source>
        <dbReference type="Proteomes" id="UP000309061"/>
    </source>
</evidence>
<name>A0A6B8KDI8_9HYPH</name>
<protein>
    <submittedName>
        <fullName evidence="2">Uncharacterized protein</fullName>
    </submittedName>
</protein>
<reference evidence="2 3" key="1">
    <citation type="submission" date="2019-11" db="EMBL/GenBank/DDBJ databases">
        <title>The genome sequence of Methylocystis heyeri.</title>
        <authorList>
            <person name="Oshkin I.Y."/>
            <person name="Miroshnikov K."/>
            <person name="Dedysh S.N."/>
        </authorList>
    </citation>
    <scope>NUCLEOTIDE SEQUENCE [LARGE SCALE GENOMIC DNA]</scope>
    <source>
        <strain evidence="2 3">H2</strain>
    </source>
</reference>
<dbReference type="Pfam" id="PF20334">
    <property type="entry name" value="DUF6629"/>
    <property type="match status" value="1"/>
</dbReference>
<feature type="transmembrane region" description="Helical" evidence="1">
    <location>
        <begin position="35"/>
        <end position="57"/>
    </location>
</feature>
<dbReference type="RefSeq" id="WP_136496566.1">
    <property type="nucleotide sequence ID" value="NZ_CP046052.1"/>
</dbReference>
<feature type="transmembrane region" description="Helical" evidence="1">
    <location>
        <begin position="165"/>
        <end position="182"/>
    </location>
</feature>
<gene>
    <name evidence="2" type="ORF">H2LOC_011755</name>
</gene>
<sequence>MCYSLAASVNAGIALSVIGAATVRKARLNDPRMLGFAVFPLVFSAHQFVEGVVWWSLERPFAGEEFYRYFYTIIAFLVWPVLTPFAATMAEADPRRRKIWAAMTGCGVLLALYLAVRLADADGIDVSVVKHSLAYDPQFERPPLIVDILYLGLTVVPLIGADNRALKLFGATVLGAFIYALIQNRAAWYSLWCMSAAIFSLIVSFAIKDVAKSDYEKVGAQADS</sequence>
<feature type="transmembrane region" description="Helical" evidence="1">
    <location>
        <begin position="6"/>
        <end position="23"/>
    </location>
</feature>
<dbReference type="OrthoDB" id="8441457at2"/>
<feature type="transmembrane region" description="Helical" evidence="1">
    <location>
        <begin position="99"/>
        <end position="119"/>
    </location>
</feature>
<dbReference type="Proteomes" id="UP000309061">
    <property type="component" value="Chromosome"/>
</dbReference>
<feature type="transmembrane region" description="Helical" evidence="1">
    <location>
        <begin position="139"/>
        <end position="158"/>
    </location>
</feature>
<organism evidence="2 3">
    <name type="scientific">Methylocystis heyeri</name>
    <dbReference type="NCBI Taxonomy" id="391905"/>
    <lineage>
        <taxon>Bacteria</taxon>
        <taxon>Pseudomonadati</taxon>
        <taxon>Pseudomonadota</taxon>
        <taxon>Alphaproteobacteria</taxon>
        <taxon>Hyphomicrobiales</taxon>
        <taxon>Methylocystaceae</taxon>
        <taxon>Methylocystis</taxon>
    </lineage>
</organism>
<feature type="transmembrane region" description="Helical" evidence="1">
    <location>
        <begin position="69"/>
        <end position="87"/>
    </location>
</feature>
<feature type="transmembrane region" description="Helical" evidence="1">
    <location>
        <begin position="188"/>
        <end position="207"/>
    </location>
</feature>
<dbReference type="EMBL" id="CP046052">
    <property type="protein sequence ID" value="QGM46316.1"/>
    <property type="molecule type" value="Genomic_DNA"/>
</dbReference>
<dbReference type="AlphaFoldDB" id="A0A6B8KDI8"/>
<evidence type="ECO:0000313" key="2">
    <source>
        <dbReference type="EMBL" id="QGM46316.1"/>
    </source>
</evidence>
<keyword evidence="3" id="KW-1185">Reference proteome</keyword>
<evidence type="ECO:0000256" key="1">
    <source>
        <dbReference type="SAM" id="Phobius"/>
    </source>
</evidence>
<keyword evidence="1" id="KW-0472">Membrane</keyword>